<feature type="compositionally biased region" description="Basic and acidic residues" evidence="8">
    <location>
        <begin position="1"/>
        <end position="16"/>
    </location>
</feature>
<dbReference type="InterPro" id="IPR005110">
    <property type="entry name" value="MoeA_linker/N"/>
</dbReference>
<evidence type="ECO:0000259" key="9">
    <source>
        <dbReference type="SMART" id="SM00852"/>
    </source>
</evidence>
<evidence type="ECO:0000256" key="5">
    <source>
        <dbReference type="ARBA" id="ARBA00023150"/>
    </source>
</evidence>
<dbReference type="InterPro" id="IPR036135">
    <property type="entry name" value="MoeA_linker/N_sf"/>
</dbReference>
<dbReference type="Gene3D" id="2.170.190.11">
    <property type="entry name" value="Molybdopterin biosynthesis moea protein, domain 3"/>
    <property type="match status" value="1"/>
</dbReference>
<dbReference type="SUPFAM" id="SSF63882">
    <property type="entry name" value="MoeA N-terminal region -like"/>
    <property type="match status" value="1"/>
</dbReference>
<feature type="compositionally biased region" description="Basic and acidic residues" evidence="8">
    <location>
        <begin position="132"/>
        <end position="158"/>
    </location>
</feature>
<evidence type="ECO:0000256" key="8">
    <source>
        <dbReference type="SAM" id="MobiDB-lite"/>
    </source>
</evidence>
<comment type="pathway">
    <text evidence="2 7">Cofactor biosynthesis; molybdopterin biosynthesis.</text>
</comment>
<dbReference type="EC" id="2.10.1.1" evidence="7"/>
<dbReference type="PANTHER" id="PTHR10192:SF5">
    <property type="entry name" value="GEPHYRIN"/>
    <property type="match status" value="1"/>
</dbReference>
<feature type="compositionally biased region" description="Basic and acidic residues" evidence="8">
    <location>
        <begin position="69"/>
        <end position="90"/>
    </location>
</feature>
<organism evidence="10 11">
    <name type="scientific">Streptomyces sanyensis</name>
    <dbReference type="NCBI Taxonomy" id="568869"/>
    <lineage>
        <taxon>Bacteria</taxon>
        <taxon>Bacillati</taxon>
        <taxon>Actinomycetota</taxon>
        <taxon>Actinomycetes</taxon>
        <taxon>Kitasatosporales</taxon>
        <taxon>Streptomycetaceae</taxon>
        <taxon>Streptomyces</taxon>
    </lineage>
</organism>
<comment type="similarity">
    <text evidence="3 7">Belongs to the MoeA family.</text>
</comment>
<feature type="region of interest" description="Disordered" evidence="8">
    <location>
        <begin position="1"/>
        <end position="191"/>
    </location>
</feature>
<comment type="caution">
    <text evidence="10">The sequence shown here is derived from an EMBL/GenBank/DDBJ whole genome shotgun (WGS) entry which is preliminary data.</text>
</comment>
<dbReference type="CDD" id="cd00887">
    <property type="entry name" value="MoeA"/>
    <property type="match status" value="1"/>
</dbReference>
<dbReference type="Pfam" id="PF03453">
    <property type="entry name" value="MoeA_N"/>
    <property type="match status" value="1"/>
</dbReference>
<evidence type="ECO:0000256" key="3">
    <source>
        <dbReference type="ARBA" id="ARBA00010763"/>
    </source>
</evidence>
<dbReference type="InterPro" id="IPR036688">
    <property type="entry name" value="MoeA_C_domain_IV_sf"/>
</dbReference>
<dbReference type="SMART" id="SM00852">
    <property type="entry name" value="MoCF_biosynth"/>
    <property type="match status" value="1"/>
</dbReference>
<dbReference type="EMBL" id="BAABJV010000003">
    <property type="protein sequence ID" value="GAA4772021.1"/>
    <property type="molecule type" value="Genomic_DNA"/>
</dbReference>
<dbReference type="SUPFAM" id="SSF53218">
    <property type="entry name" value="Molybdenum cofactor biosynthesis proteins"/>
    <property type="match status" value="1"/>
</dbReference>
<evidence type="ECO:0000313" key="10">
    <source>
        <dbReference type="EMBL" id="GAA4772021.1"/>
    </source>
</evidence>
<dbReference type="Proteomes" id="UP001501147">
    <property type="component" value="Unassembled WGS sequence"/>
</dbReference>
<gene>
    <name evidence="10" type="ORF">GCM10023329_19320</name>
</gene>
<dbReference type="InterPro" id="IPR036425">
    <property type="entry name" value="MoaB/Mog-like_dom_sf"/>
</dbReference>
<reference evidence="11" key="1">
    <citation type="journal article" date="2019" name="Int. J. Syst. Evol. Microbiol.">
        <title>The Global Catalogue of Microorganisms (GCM) 10K type strain sequencing project: providing services to taxonomists for standard genome sequencing and annotation.</title>
        <authorList>
            <consortium name="The Broad Institute Genomics Platform"/>
            <consortium name="The Broad Institute Genome Sequencing Center for Infectious Disease"/>
            <person name="Wu L."/>
            <person name="Ma J."/>
        </authorList>
    </citation>
    <scope>NUCLEOTIDE SEQUENCE [LARGE SCALE GENOMIC DNA]</scope>
    <source>
        <strain evidence="11">JCM 18324</strain>
    </source>
</reference>
<dbReference type="InterPro" id="IPR038987">
    <property type="entry name" value="MoeA-like"/>
</dbReference>
<feature type="compositionally biased region" description="Low complexity" evidence="8">
    <location>
        <begin position="103"/>
        <end position="125"/>
    </location>
</feature>
<dbReference type="Gene3D" id="3.90.105.10">
    <property type="entry name" value="Molybdopterin biosynthesis moea protein, domain 2"/>
    <property type="match status" value="1"/>
</dbReference>
<dbReference type="Pfam" id="PF00994">
    <property type="entry name" value="MoCF_biosynth"/>
    <property type="match status" value="1"/>
</dbReference>
<keyword evidence="4 7" id="KW-0500">Molybdenum</keyword>
<dbReference type="Gene3D" id="2.40.340.10">
    <property type="entry name" value="MoeA, C-terminal, domain IV"/>
    <property type="match status" value="1"/>
</dbReference>
<proteinExistence type="inferred from homology"/>
<dbReference type="Gene3D" id="3.40.980.10">
    <property type="entry name" value="MoaB/Mog-like domain"/>
    <property type="match status" value="1"/>
</dbReference>
<feature type="domain" description="MoaB/Mog" evidence="9">
    <location>
        <begin position="362"/>
        <end position="498"/>
    </location>
</feature>
<dbReference type="PANTHER" id="PTHR10192">
    <property type="entry name" value="MOLYBDOPTERIN BIOSYNTHESIS PROTEIN"/>
    <property type="match status" value="1"/>
</dbReference>
<comment type="cofactor">
    <cofactor evidence="7">
        <name>Mg(2+)</name>
        <dbReference type="ChEBI" id="CHEBI:18420"/>
    </cofactor>
</comment>
<sequence length="590" mass="60675">MTEHPRNRPTGREREPGPPPEPRAACGGPVPPDPGERVRPVPGDPWDLAPGQSWGPLGGFGAPGPGHRPAPEHPEGAAPGRRADDHHPLPELDGVSDALALLAPRGTTGAPRPGGEAAPGTPAPGFSAPGDAPHREPSPHEPSSREAPRHRPGDRPPAPDRPAAAGASAAPPTGETSPRRPARGHGPGAPAWTEARAIAAREGRRVPGGTRTTPLADALGHVLAEPLTALCDLPSFDTSAMDGWAVSGPGPWHIQDAAVLAGHAAADALADGTAVRIATGARVPRETTAVIRSEHARADEAKGLLHAERTVVPGQDIRPRAQECRSGERLLGAGTAVTPAVLGLAAAAGYDELRTVRPVRAEILVLGDELLPSGLPRGGLIRDALGPMVGPWLRALGAESVTTRRIVDDEDALHRAVADSEAELLVTTGGTAAGPVDHVRPVLRRLGARLLVEGVAVRPGHPMLLARLAPGRCLVGLPGNPLAAVSALLTLAEPLLRGLTGRPTAEPTRIPVHDSVQGHPHDTRLVPVRHTAGRLVPLHYHGPAMLRGIAGADALAVVPPGGARPGDALEVLGLPWTSWAHPGTEEGCST</sequence>
<evidence type="ECO:0000256" key="2">
    <source>
        <dbReference type="ARBA" id="ARBA00005046"/>
    </source>
</evidence>
<keyword evidence="5 7" id="KW-0501">Molybdenum cofactor biosynthesis</keyword>
<evidence type="ECO:0000313" key="11">
    <source>
        <dbReference type="Proteomes" id="UP001501147"/>
    </source>
</evidence>
<comment type="function">
    <text evidence="1 7">Catalyzes the insertion of molybdate into adenylated molybdopterin with the concomitant release of AMP.</text>
</comment>
<dbReference type="InterPro" id="IPR001453">
    <property type="entry name" value="MoaB/Mog_dom"/>
</dbReference>
<feature type="compositionally biased region" description="Low complexity" evidence="8">
    <location>
        <begin position="161"/>
        <end position="172"/>
    </location>
</feature>
<evidence type="ECO:0000256" key="1">
    <source>
        <dbReference type="ARBA" id="ARBA00002901"/>
    </source>
</evidence>
<dbReference type="Pfam" id="PF03454">
    <property type="entry name" value="MoeA_C"/>
    <property type="match status" value="1"/>
</dbReference>
<protein>
    <recommendedName>
        <fullName evidence="7">Molybdopterin molybdenumtransferase</fullName>
        <ecNumber evidence="7">2.10.1.1</ecNumber>
    </recommendedName>
</protein>
<keyword evidence="7" id="KW-0808">Transferase</keyword>
<name>A0ABP9A309_9ACTN</name>
<evidence type="ECO:0000256" key="4">
    <source>
        <dbReference type="ARBA" id="ARBA00022505"/>
    </source>
</evidence>
<keyword evidence="11" id="KW-1185">Reference proteome</keyword>
<dbReference type="InterPro" id="IPR005111">
    <property type="entry name" value="MoeA_C_domain_IV"/>
</dbReference>
<comment type="catalytic activity">
    <reaction evidence="6">
        <text>adenylyl-molybdopterin + molybdate = Mo-molybdopterin + AMP + H(+)</text>
        <dbReference type="Rhea" id="RHEA:35047"/>
        <dbReference type="ChEBI" id="CHEBI:15378"/>
        <dbReference type="ChEBI" id="CHEBI:36264"/>
        <dbReference type="ChEBI" id="CHEBI:62727"/>
        <dbReference type="ChEBI" id="CHEBI:71302"/>
        <dbReference type="ChEBI" id="CHEBI:456215"/>
        <dbReference type="EC" id="2.10.1.1"/>
    </reaction>
</comment>
<accession>A0ABP9A309</accession>
<evidence type="ECO:0000256" key="6">
    <source>
        <dbReference type="ARBA" id="ARBA00047317"/>
    </source>
</evidence>
<keyword evidence="7" id="KW-0479">Metal-binding</keyword>
<evidence type="ECO:0000256" key="7">
    <source>
        <dbReference type="RuleBase" id="RU365090"/>
    </source>
</evidence>
<keyword evidence="7" id="KW-0460">Magnesium</keyword>